<name>A0A317WGF2_ASPEC</name>
<organism evidence="2 3">
    <name type="scientific">Aspergillus eucalypticola (strain CBS 122712 / IBT 29274)</name>
    <dbReference type="NCBI Taxonomy" id="1448314"/>
    <lineage>
        <taxon>Eukaryota</taxon>
        <taxon>Fungi</taxon>
        <taxon>Dikarya</taxon>
        <taxon>Ascomycota</taxon>
        <taxon>Pezizomycotina</taxon>
        <taxon>Eurotiomycetes</taxon>
        <taxon>Eurotiomycetidae</taxon>
        <taxon>Eurotiales</taxon>
        <taxon>Aspergillaceae</taxon>
        <taxon>Aspergillus</taxon>
        <taxon>Aspergillus subgen. Circumdati</taxon>
    </lineage>
</organism>
<evidence type="ECO:0000313" key="2">
    <source>
        <dbReference type="EMBL" id="PWY85379.1"/>
    </source>
</evidence>
<keyword evidence="1" id="KW-0472">Membrane</keyword>
<sequence length="166" mass="19312">MGFFSFSLFATLLARVWLTVGRTVGRVPFLAIVALFVHFGRRSQNPLHSIPFRFRYDVYERTFLGAFLSSLNNSGCYFAMNCLVFFFFFLHCHCSDRSGDCTWVLMYAMFLSMVMLMPMLILTHLLHISVSVRTYTFVGMVCLIFFAAIITKDILSFRIYHYMSMC</sequence>
<comment type="caution">
    <text evidence="2">The sequence shown here is derived from an EMBL/GenBank/DDBJ whole genome shotgun (WGS) entry which is preliminary data.</text>
</comment>
<feature type="transmembrane region" description="Helical" evidence="1">
    <location>
        <begin position="134"/>
        <end position="155"/>
    </location>
</feature>
<evidence type="ECO:0000256" key="1">
    <source>
        <dbReference type="SAM" id="Phobius"/>
    </source>
</evidence>
<keyword evidence="3" id="KW-1185">Reference proteome</keyword>
<evidence type="ECO:0000313" key="3">
    <source>
        <dbReference type="Proteomes" id="UP000246171"/>
    </source>
</evidence>
<feature type="transmembrane region" description="Helical" evidence="1">
    <location>
        <begin position="102"/>
        <end position="122"/>
    </location>
</feature>
<proteinExistence type="predicted"/>
<protein>
    <submittedName>
        <fullName evidence="2">Uncharacterized protein</fullName>
    </submittedName>
</protein>
<feature type="transmembrane region" description="Helical" evidence="1">
    <location>
        <begin position="63"/>
        <end position="90"/>
    </location>
</feature>
<dbReference type="VEuPathDB" id="FungiDB:BO83DRAFT_6564"/>
<keyword evidence="1" id="KW-0812">Transmembrane</keyword>
<gene>
    <name evidence="2" type="ORF">BO83DRAFT_6564</name>
</gene>
<accession>A0A317WGF2</accession>
<dbReference type="GeneID" id="37059473"/>
<dbReference type="RefSeq" id="XP_025393299.1">
    <property type="nucleotide sequence ID" value="XM_025537511.1"/>
</dbReference>
<dbReference type="AlphaFoldDB" id="A0A317WGF2"/>
<dbReference type="EMBL" id="MSFU01000001">
    <property type="protein sequence ID" value="PWY85379.1"/>
    <property type="molecule type" value="Genomic_DNA"/>
</dbReference>
<reference evidence="2" key="1">
    <citation type="submission" date="2016-12" db="EMBL/GenBank/DDBJ databases">
        <title>The genomes of Aspergillus section Nigri reveals drivers in fungal speciation.</title>
        <authorList>
            <consortium name="DOE Joint Genome Institute"/>
            <person name="Vesth T.C."/>
            <person name="Nybo J."/>
            <person name="Theobald S."/>
            <person name="Brandl J."/>
            <person name="Frisvad J.C."/>
            <person name="Nielsen K.F."/>
            <person name="Lyhne E.K."/>
            <person name="Kogle M.E."/>
            <person name="Kuo A."/>
            <person name="Riley R."/>
            <person name="Clum A."/>
            <person name="Nolan M."/>
            <person name="Lipzen A."/>
            <person name="Salamov A."/>
            <person name="Henrissat B."/>
            <person name="Wiebenga A."/>
            <person name="De vries R.P."/>
            <person name="Grigoriev I.V."/>
            <person name="Mortensen U.H."/>
            <person name="Andersen M.R."/>
            <person name="Baker S.E."/>
        </authorList>
    </citation>
    <scope>NUCLEOTIDE SEQUENCE</scope>
    <source>
        <strain evidence="2">CBS 122712</strain>
    </source>
</reference>
<dbReference type="Proteomes" id="UP000246171">
    <property type="component" value="Unassembled WGS sequence"/>
</dbReference>
<keyword evidence="1" id="KW-1133">Transmembrane helix</keyword>